<dbReference type="Proteomes" id="UP000184498">
    <property type="component" value="Unassembled WGS sequence"/>
</dbReference>
<organism evidence="1 2">
    <name type="scientific">Epilithonimonas mollis</name>
    <dbReference type="NCBI Taxonomy" id="216903"/>
    <lineage>
        <taxon>Bacteria</taxon>
        <taxon>Pseudomonadati</taxon>
        <taxon>Bacteroidota</taxon>
        <taxon>Flavobacteriia</taxon>
        <taxon>Flavobacteriales</taxon>
        <taxon>Weeksellaceae</taxon>
        <taxon>Chryseobacterium group</taxon>
        <taxon>Epilithonimonas</taxon>
    </lineage>
</organism>
<sequence>MKNQSFTIDESFKVKIITAKDIQSLSEVSLSTAKRIYKSIKETYNIKKVTMYYYIRYYCLD</sequence>
<reference evidence="2" key="1">
    <citation type="submission" date="2016-11" db="EMBL/GenBank/DDBJ databases">
        <authorList>
            <person name="Varghese N."/>
            <person name="Submissions S."/>
        </authorList>
    </citation>
    <scope>NUCLEOTIDE SEQUENCE [LARGE SCALE GENOMIC DNA]</scope>
    <source>
        <strain evidence="2">DSM 18016</strain>
    </source>
</reference>
<dbReference type="EMBL" id="FRAM01000004">
    <property type="protein sequence ID" value="SHK63417.1"/>
    <property type="molecule type" value="Genomic_DNA"/>
</dbReference>
<dbReference type="STRING" id="216903.SAMN05444371_3084"/>
<evidence type="ECO:0000313" key="2">
    <source>
        <dbReference type="Proteomes" id="UP000184498"/>
    </source>
</evidence>
<protein>
    <submittedName>
        <fullName evidence="1">Uncharacterized protein</fullName>
    </submittedName>
</protein>
<gene>
    <name evidence="1" type="ORF">SAMN05444371_3084</name>
</gene>
<accession>A0A1M6U2J4</accession>
<name>A0A1M6U2J4_9FLAO</name>
<dbReference type="AlphaFoldDB" id="A0A1M6U2J4"/>
<evidence type="ECO:0000313" key="1">
    <source>
        <dbReference type="EMBL" id="SHK63417.1"/>
    </source>
</evidence>
<proteinExistence type="predicted"/>
<keyword evidence="2" id="KW-1185">Reference proteome</keyword>